<comment type="caution">
    <text evidence="1">The sequence shown here is derived from an EMBL/GenBank/DDBJ whole genome shotgun (WGS) entry which is preliminary data.</text>
</comment>
<keyword evidence="2" id="KW-1185">Reference proteome</keyword>
<name>A0AAD9B9H1_DISEL</name>
<dbReference type="GO" id="GO:0016787">
    <property type="term" value="F:hydrolase activity"/>
    <property type="evidence" value="ECO:0007669"/>
    <property type="project" value="UniProtKB-KW"/>
</dbReference>
<organism evidence="1 2">
    <name type="scientific">Dissostichus eleginoides</name>
    <name type="common">Patagonian toothfish</name>
    <name type="synonym">Dissostichus amissus</name>
    <dbReference type="NCBI Taxonomy" id="100907"/>
    <lineage>
        <taxon>Eukaryota</taxon>
        <taxon>Metazoa</taxon>
        <taxon>Chordata</taxon>
        <taxon>Craniata</taxon>
        <taxon>Vertebrata</taxon>
        <taxon>Euteleostomi</taxon>
        <taxon>Actinopterygii</taxon>
        <taxon>Neopterygii</taxon>
        <taxon>Teleostei</taxon>
        <taxon>Neoteleostei</taxon>
        <taxon>Acanthomorphata</taxon>
        <taxon>Eupercaria</taxon>
        <taxon>Perciformes</taxon>
        <taxon>Notothenioidei</taxon>
        <taxon>Nototheniidae</taxon>
        <taxon>Dissostichus</taxon>
    </lineage>
</organism>
<accession>A0AAD9B9H1</accession>
<dbReference type="Proteomes" id="UP001228049">
    <property type="component" value="Unassembled WGS sequence"/>
</dbReference>
<dbReference type="AlphaFoldDB" id="A0AAD9B9H1"/>
<dbReference type="EMBL" id="JASDAP010000027">
    <property type="protein sequence ID" value="KAK1877103.1"/>
    <property type="molecule type" value="Genomic_DNA"/>
</dbReference>
<evidence type="ECO:0000313" key="1">
    <source>
        <dbReference type="EMBL" id="KAK1877103.1"/>
    </source>
</evidence>
<gene>
    <name evidence="1" type="ORF">KUDE01_002420</name>
</gene>
<reference evidence="1" key="1">
    <citation type="submission" date="2023-04" db="EMBL/GenBank/DDBJ databases">
        <title>Chromosome-level genome of Chaenocephalus aceratus.</title>
        <authorList>
            <person name="Park H."/>
        </authorList>
    </citation>
    <scope>NUCLEOTIDE SEQUENCE</scope>
    <source>
        <strain evidence="1">DE</strain>
        <tissue evidence="1">Muscle</tissue>
    </source>
</reference>
<sequence>TVDKLLPRFFRKYRQGSVCQLTNPDGMALTDVSWPTATNNPRGTSRKVTY</sequence>
<protein>
    <submittedName>
        <fullName evidence="1">Nudix hydrolase 7</fullName>
    </submittedName>
</protein>
<feature type="non-terminal residue" evidence="1">
    <location>
        <position position="50"/>
    </location>
</feature>
<feature type="non-terminal residue" evidence="1">
    <location>
        <position position="1"/>
    </location>
</feature>
<evidence type="ECO:0000313" key="2">
    <source>
        <dbReference type="Proteomes" id="UP001228049"/>
    </source>
</evidence>
<proteinExistence type="predicted"/>
<keyword evidence="1" id="KW-0378">Hydrolase</keyword>